<proteinExistence type="predicted"/>
<accession>A0A0P1AS39</accession>
<feature type="transmembrane region" description="Helical" evidence="5">
    <location>
        <begin position="21"/>
        <end position="38"/>
    </location>
</feature>
<evidence type="ECO:0000313" key="7">
    <source>
        <dbReference type="EMBL" id="CEG44504.1"/>
    </source>
</evidence>
<sequence>MESNRRFGQQHDQMVCYTLRLLQFASCVVALVLVAVSFESRKMSFQTKNGGTQEMTVYFGGPAVNFVIIVSFTASLYDAFILLFVLTWRCAKVPALWTFGMDAVLTMLFMSAGCALAASDYVRYCNVVDGVARCSLLASSAALCFMAFVSFLLSVAWGAWMRNMWIEPRKKIPLESVRAGHAVLGDLELDDERAITLYESSASLQNGFRQSAPSVQDGGYQG</sequence>
<feature type="domain" description="MARVEL" evidence="6">
    <location>
        <begin position="17"/>
        <end position="156"/>
    </location>
</feature>
<evidence type="ECO:0000256" key="3">
    <source>
        <dbReference type="ARBA" id="ARBA00022989"/>
    </source>
</evidence>
<dbReference type="GO" id="GO:0016020">
    <property type="term" value="C:membrane"/>
    <property type="evidence" value="ECO:0007669"/>
    <property type="project" value="UniProtKB-SubCell"/>
</dbReference>
<dbReference type="PANTHER" id="PTHR28165">
    <property type="entry name" value="NON-CLASSICAL EXPORT PROTEIN 2-RELATED"/>
    <property type="match status" value="1"/>
</dbReference>
<protein>
    <submittedName>
        <fullName evidence="7">Marvel domain</fullName>
    </submittedName>
</protein>
<name>A0A0P1AS39_PLAHL</name>
<dbReference type="EMBL" id="CCYD01001204">
    <property type="protein sequence ID" value="CEG44504.1"/>
    <property type="molecule type" value="Genomic_DNA"/>
</dbReference>
<dbReference type="RefSeq" id="XP_024580873.1">
    <property type="nucleotide sequence ID" value="XM_024730613.1"/>
</dbReference>
<dbReference type="PANTHER" id="PTHR28165:SF1">
    <property type="entry name" value="NON-CLASSICAL EXPORT PROTEIN 2-RELATED"/>
    <property type="match status" value="1"/>
</dbReference>
<feature type="transmembrane region" description="Helical" evidence="5">
    <location>
        <begin position="138"/>
        <end position="160"/>
    </location>
</feature>
<dbReference type="Pfam" id="PF01284">
    <property type="entry name" value="MARVEL"/>
    <property type="match status" value="1"/>
</dbReference>
<organism evidence="7 8">
    <name type="scientific">Plasmopara halstedii</name>
    <name type="common">Downy mildew of sunflower</name>
    <dbReference type="NCBI Taxonomy" id="4781"/>
    <lineage>
        <taxon>Eukaryota</taxon>
        <taxon>Sar</taxon>
        <taxon>Stramenopiles</taxon>
        <taxon>Oomycota</taxon>
        <taxon>Peronosporomycetes</taxon>
        <taxon>Peronosporales</taxon>
        <taxon>Peronosporaceae</taxon>
        <taxon>Plasmopara</taxon>
    </lineage>
</organism>
<dbReference type="InterPro" id="IPR052649">
    <property type="entry name" value="NCE102-like"/>
</dbReference>
<evidence type="ECO:0000259" key="6">
    <source>
        <dbReference type="Pfam" id="PF01284"/>
    </source>
</evidence>
<dbReference type="InterPro" id="IPR008253">
    <property type="entry name" value="Marvel"/>
</dbReference>
<reference evidence="8" key="1">
    <citation type="submission" date="2014-09" db="EMBL/GenBank/DDBJ databases">
        <authorList>
            <person name="Sharma Rahul"/>
            <person name="Thines Marco"/>
        </authorList>
    </citation>
    <scope>NUCLEOTIDE SEQUENCE [LARGE SCALE GENOMIC DNA]</scope>
</reference>
<evidence type="ECO:0000256" key="2">
    <source>
        <dbReference type="ARBA" id="ARBA00022692"/>
    </source>
</evidence>
<evidence type="ECO:0000256" key="5">
    <source>
        <dbReference type="SAM" id="Phobius"/>
    </source>
</evidence>
<keyword evidence="2 5" id="KW-0812">Transmembrane</keyword>
<feature type="transmembrane region" description="Helical" evidence="5">
    <location>
        <begin position="95"/>
        <end position="118"/>
    </location>
</feature>
<evidence type="ECO:0000256" key="4">
    <source>
        <dbReference type="ARBA" id="ARBA00023136"/>
    </source>
</evidence>
<keyword evidence="3 5" id="KW-1133">Transmembrane helix</keyword>
<evidence type="ECO:0000313" key="8">
    <source>
        <dbReference type="Proteomes" id="UP000054928"/>
    </source>
</evidence>
<dbReference type="OrthoDB" id="161289at2759"/>
<dbReference type="GeneID" id="36395919"/>
<feature type="transmembrane region" description="Helical" evidence="5">
    <location>
        <begin position="58"/>
        <end position="88"/>
    </location>
</feature>
<evidence type="ECO:0000256" key="1">
    <source>
        <dbReference type="ARBA" id="ARBA00004141"/>
    </source>
</evidence>
<dbReference type="AlphaFoldDB" id="A0A0P1AS39"/>
<keyword evidence="8" id="KW-1185">Reference proteome</keyword>
<keyword evidence="4 5" id="KW-0472">Membrane</keyword>
<dbReference type="OMA" id="MPAPWSF"/>
<dbReference type="Proteomes" id="UP000054928">
    <property type="component" value="Unassembled WGS sequence"/>
</dbReference>
<comment type="subcellular location">
    <subcellularLocation>
        <location evidence="1">Membrane</location>
        <topology evidence="1">Multi-pass membrane protein</topology>
    </subcellularLocation>
</comment>